<name>A0A2S7XP31_9GAMM</name>
<dbReference type="OrthoDB" id="8746852at2"/>
<dbReference type="Gene3D" id="3.40.50.1000">
    <property type="entry name" value="HAD superfamily/HAD-like"/>
    <property type="match status" value="1"/>
</dbReference>
<reference evidence="1 2" key="1">
    <citation type="submission" date="2018-01" db="EMBL/GenBank/DDBJ databases">
        <title>The complete genome sequence of Chromatium okenii LaCa, a purple sulfur bacterium with a turbulent life.</title>
        <authorList>
            <person name="Luedin S.M."/>
            <person name="Liechti N."/>
            <person name="Storelli N."/>
            <person name="Danza F."/>
            <person name="Wittwer M."/>
            <person name="Pothier J.F."/>
            <person name="Tonolla M.A."/>
        </authorList>
    </citation>
    <scope>NUCLEOTIDE SEQUENCE [LARGE SCALE GENOMIC DNA]</scope>
    <source>
        <strain evidence="1 2">LaCa</strain>
    </source>
</reference>
<proteinExistence type="predicted"/>
<gene>
    <name evidence="1" type="ORF">CXB77_12640</name>
</gene>
<accession>A0A2S7XP31</accession>
<sequence length="251" mass="28557">MRTLVFVDLDDTLFQSLQKCPIENALHPVAYLRDRSANSFMTAKQRMLWQLLDDNALIIPTTARDYDSLYRVKLPFRSWCILNYGGVILTPAGVPDPYWHQRMTIASEAAISDLTAVLILINTAITRYALAAHSRLITDFNLPFYVVVKYRAGHIADLDQLQQMVVTPWLMTHHDYQLHRNGNNLAILPRSLGKEHAVHYLIKQLTNEWGELLTIGIGDSLIDGAFMAECDYSITPRGSQLFKETLGRQLV</sequence>
<dbReference type="RefSeq" id="WP_105074199.1">
    <property type="nucleotide sequence ID" value="NZ_PPGH01000037.1"/>
</dbReference>
<evidence type="ECO:0000313" key="1">
    <source>
        <dbReference type="EMBL" id="PQJ95141.1"/>
    </source>
</evidence>
<comment type="caution">
    <text evidence="1">The sequence shown here is derived from an EMBL/GenBank/DDBJ whole genome shotgun (WGS) entry which is preliminary data.</text>
</comment>
<keyword evidence="2" id="KW-1185">Reference proteome</keyword>
<dbReference type="InterPro" id="IPR024197">
    <property type="entry name" value="TPP-like"/>
</dbReference>
<dbReference type="SUPFAM" id="SSF56784">
    <property type="entry name" value="HAD-like"/>
    <property type="match status" value="1"/>
</dbReference>
<dbReference type="PIRSF" id="PIRSF030802">
    <property type="entry name" value="UCP030802"/>
    <property type="match status" value="1"/>
</dbReference>
<protein>
    <submittedName>
        <fullName evidence="1">Haloacid dehalogenase</fullName>
    </submittedName>
</protein>
<organism evidence="1 2">
    <name type="scientific">Chromatium okenii</name>
    <dbReference type="NCBI Taxonomy" id="61644"/>
    <lineage>
        <taxon>Bacteria</taxon>
        <taxon>Pseudomonadati</taxon>
        <taxon>Pseudomonadota</taxon>
        <taxon>Gammaproteobacteria</taxon>
        <taxon>Chromatiales</taxon>
        <taxon>Chromatiaceae</taxon>
        <taxon>Chromatium</taxon>
    </lineage>
</organism>
<dbReference type="Proteomes" id="UP000239936">
    <property type="component" value="Unassembled WGS sequence"/>
</dbReference>
<evidence type="ECO:0000313" key="2">
    <source>
        <dbReference type="Proteomes" id="UP000239936"/>
    </source>
</evidence>
<dbReference type="InterPro" id="IPR036412">
    <property type="entry name" value="HAD-like_sf"/>
</dbReference>
<dbReference type="AlphaFoldDB" id="A0A2S7XP31"/>
<dbReference type="EMBL" id="PPGH01000037">
    <property type="protein sequence ID" value="PQJ95141.1"/>
    <property type="molecule type" value="Genomic_DNA"/>
</dbReference>
<dbReference type="InterPro" id="IPR023214">
    <property type="entry name" value="HAD_sf"/>
</dbReference>